<keyword evidence="1" id="KW-0812">Transmembrane</keyword>
<name>A0AAX2RR45_BURCE</name>
<evidence type="ECO:0000313" key="3">
    <source>
        <dbReference type="Proteomes" id="UP000298234"/>
    </source>
</evidence>
<proteinExistence type="predicted"/>
<dbReference type="AlphaFoldDB" id="A0AAX2RR45"/>
<feature type="transmembrane region" description="Helical" evidence="1">
    <location>
        <begin position="7"/>
        <end position="26"/>
    </location>
</feature>
<organism evidence="2 3">
    <name type="scientific">Burkholderia cepacia</name>
    <name type="common">Pseudomonas cepacia</name>
    <dbReference type="NCBI Taxonomy" id="292"/>
    <lineage>
        <taxon>Bacteria</taxon>
        <taxon>Pseudomonadati</taxon>
        <taxon>Pseudomonadota</taxon>
        <taxon>Betaproteobacteria</taxon>
        <taxon>Burkholderiales</taxon>
        <taxon>Burkholderiaceae</taxon>
        <taxon>Burkholderia</taxon>
        <taxon>Burkholderia cepacia complex</taxon>
    </lineage>
</organism>
<evidence type="ECO:0000256" key="1">
    <source>
        <dbReference type="SAM" id="Phobius"/>
    </source>
</evidence>
<keyword evidence="1" id="KW-1133">Transmembrane helix</keyword>
<dbReference type="Pfam" id="PF11666">
    <property type="entry name" value="DUF2933"/>
    <property type="match status" value="1"/>
</dbReference>
<dbReference type="Proteomes" id="UP000298234">
    <property type="component" value="Unassembled WGS sequence"/>
</dbReference>
<dbReference type="EMBL" id="SNSQ01000016">
    <property type="protein sequence ID" value="TEU47620.1"/>
    <property type="molecule type" value="Genomic_DNA"/>
</dbReference>
<feature type="transmembrane region" description="Helical" evidence="1">
    <location>
        <begin position="32"/>
        <end position="52"/>
    </location>
</feature>
<protein>
    <submittedName>
        <fullName evidence="2">DUF2933 domain-containing protein</fullName>
    </submittedName>
</protein>
<evidence type="ECO:0000313" key="2">
    <source>
        <dbReference type="EMBL" id="TEU47620.1"/>
    </source>
</evidence>
<accession>A0AAX2RR45</accession>
<keyword evidence="1" id="KW-0472">Membrane</keyword>
<comment type="caution">
    <text evidence="2">The sequence shown here is derived from an EMBL/GenBank/DDBJ whole genome shotgun (WGS) entry which is preliminary data.</text>
</comment>
<gene>
    <name evidence="2" type="ORF">E3D37_16590</name>
</gene>
<dbReference type="InterPro" id="IPR021682">
    <property type="entry name" value="DUF2933"/>
</dbReference>
<sequence>MKCRLKPMLFIALTLTLVVAIGYWALPQFRGMISTLAVVACAFVCPVTMIFMMRSMPTDSDPAGVAHQAADETRS</sequence>
<reference evidence="2 3" key="1">
    <citation type="submission" date="2019-03" db="EMBL/GenBank/DDBJ databases">
        <title>Burkholderia cepacia outbreak.</title>
        <authorList>
            <person name="Farzana R."/>
            <person name="Walsh T.R."/>
        </authorList>
    </citation>
    <scope>NUCLEOTIDE SEQUENCE [LARGE SCALE GENOMIC DNA]</scope>
    <source>
        <strain evidence="3">d13</strain>
    </source>
</reference>